<comment type="caution">
    <text evidence="2">The sequence shown here is derived from an EMBL/GenBank/DDBJ whole genome shotgun (WGS) entry which is preliminary data.</text>
</comment>
<proteinExistence type="predicted"/>
<reference evidence="2" key="1">
    <citation type="journal article" date="2019" name="Sci. Rep.">
        <title>Draft genome of Tanacetum cinerariifolium, the natural source of mosquito coil.</title>
        <authorList>
            <person name="Yamashiro T."/>
            <person name="Shiraishi A."/>
            <person name="Satake H."/>
            <person name="Nakayama K."/>
        </authorList>
    </citation>
    <scope>NUCLEOTIDE SEQUENCE</scope>
</reference>
<accession>A0A699JSP9</accession>
<name>A0A699JSP9_TANCI</name>
<dbReference type="AlphaFoldDB" id="A0A699JSP9"/>
<sequence>TTAWNEFSSIMASAIICLATNQKFNFSKYTFESMVKNLDNVNKFLMYPRRQDTMRDTSDHTRYERESKVSSDSLLTGVNTPQKIVKKLEKKQRSRTHKLKRLYKVGLTAKVLSSSDDKALDKEDTSKHGKINEIDVDEDIAQVSTHNNVSTQVNIVQDKGIEDVVSAAETIVTTAPTITVESTKKNVEVTQAPKRKGVMIQEPEETTTTKQLLHNNLRLHEEEQLQLTDAEKAKLFMEFIEKTRKFFATKRDKEKRNKPPTKAQQRNIMCNYLKNMEGWKHQSLKNKFFVEIQKLFDKAMKRVNILVN</sequence>
<feature type="compositionally biased region" description="Basic and acidic residues" evidence="1">
    <location>
        <begin position="53"/>
        <end position="69"/>
    </location>
</feature>
<evidence type="ECO:0000256" key="1">
    <source>
        <dbReference type="SAM" id="MobiDB-lite"/>
    </source>
</evidence>
<evidence type="ECO:0000313" key="2">
    <source>
        <dbReference type="EMBL" id="GFA54944.1"/>
    </source>
</evidence>
<feature type="region of interest" description="Disordered" evidence="1">
    <location>
        <begin position="53"/>
        <end position="72"/>
    </location>
</feature>
<organism evidence="2">
    <name type="scientific">Tanacetum cinerariifolium</name>
    <name type="common">Dalmatian daisy</name>
    <name type="synonym">Chrysanthemum cinerariifolium</name>
    <dbReference type="NCBI Taxonomy" id="118510"/>
    <lineage>
        <taxon>Eukaryota</taxon>
        <taxon>Viridiplantae</taxon>
        <taxon>Streptophyta</taxon>
        <taxon>Embryophyta</taxon>
        <taxon>Tracheophyta</taxon>
        <taxon>Spermatophyta</taxon>
        <taxon>Magnoliopsida</taxon>
        <taxon>eudicotyledons</taxon>
        <taxon>Gunneridae</taxon>
        <taxon>Pentapetalae</taxon>
        <taxon>asterids</taxon>
        <taxon>campanulids</taxon>
        <taxon>Asterales</taxon>
        <taxon>Asteraceae</taxon>
        <taxon>Asteroideae</taxon>
        <taxon>Anthemideae</taxon>
        <taxon>Anthemidinae</taxon>
        <taxon>Tanacetum</taxon>
    </lineage>
</organism>
<feature type="non-terminal residue" evidence="2">
    <location>
        <position position="1"/>
    </location>
</feature>
<protein>
    <submittedName>
        <fullName evidence="2">Uncharacterized protein</fullName>
    </submittedName>
</protein>
<dbReference type="EMBL" id="BKCJ010443700">
    <property type="protein sequence ID" value="GFA54944.1"/>
    <property type="molecule type" value="Genomic_DNA"/>
</dbReference>
<gene>
    <name evidence="2" type="ORF">Tci_626916</name>
</gene>